<feature type="region of interest" description="Disordered" evidence="1">
    <location>
        <begin position="165"/>
        <end position="190"/>
    </location>
</feature>
<comment type="caution">
    <text evidence="3">The sequence shown here is derived from an EMBL/GenBank/DDBJ whole genome shotgun (WGS) entry which is preliminary data.</text>
</comment>
<evidence type="ECO:0000256" key="2">
    <source>
        <dbReference type="SAM" id="Phobius"/>
    </source>
</evidence>
<protein>
    <submittedName>
        <fullName evidence="3">Uncharacterized protein</fullName>
    </submittedName>
</protein>
<evidence type="ECO:0000256" key="1">
    <source>
        <dbReference type="SAM" id="MobiDB-lite"/>
    </source>
</evidence>
<sequence>HNALIYTILEWILITTLFIDGLLAFLSNQYARFFDLNTPCSHFYYNDSICDSHKKKVSSLAYCHAHKKLSEIKHMCEGCLLSFDAQKESDCDTYKSLIGILHKDLIDDERDLPLALKKEENLVQTTNHLVACKTSNNNTENDSLKQHCSSCRKLLKTKSEKFSKNKTSFLAPAPAPSPRDSHNKVSEKESEFKDLDVDRTSSFVRWSPRWSVRALRKSPLDKTDMADSNGESILHQLKKEREKEVKELEAELEAYVQREIWMMTPQEKSFLKKTVFLGQTAIAKRPNQSLILQFVLQIMPKHRSKWSCNTEESSVLVQMKSLEDWTSERGMNVSEEEAILVQISQNLHMLRCFVAMPSES</sequence>
<evidence type="ECO:0000313" key="4">
    <source>
        <dbReference type="Proteomes" id="UP000824890"/>
    </source>
</evidence>
<keyword evidence="2" id="KW-0472">Membrane</keyword>
<keyword evidence="2" id="KW-0812">Transmembrane</keyword>
<dbReference type="PANTHER" id="PTHR31448:SF9">
    <property type="entry name" value="MYOSIN-BINDING PROTEIN 6-RELATED"/>
    <property type="match status" value="1"/>
</dbReference>
<dbReference type="EMBL" id="JAGKQM010000012">
    <property type="protein sequence ID" value="KAH0897868.1"/>
    <property type="molecule type" value="Genomic_DNA"/>
</dbReference>
<name>A0ABQ8AZG5_BRANA</name>
<feature type="transmembrane region" description="Helical" evidence="2">
    <location>
        <begin position="6"/>
        <end position="26"/>
    </location>
</feature>
<dbReference type="Proteomes" id="UP000824890">
    <property type="component" value="Unassembled WGS sequence"/>
</dbReference>
<keyword evidence="2" id="KW-1133">Transmembrane helix</keyword>
<gene>
    <name evidence="3" type="ORF">HID58_047436</name>
</gene>
<evidence type="ECO:0000313" key="3">
    <source>
        <dbReference type="EMBL" id="KAH0897868.1"/>
    </source>
</evidence>
<accession>A0ABQ8AZG5</accession>
<organism evidence="3 4">
    <name type="scientific">Brassica napus</name>
    <name type="common">Rape</name>
    <dbReference type="NCBI Taxonomy" id="3708"/>
    <lineage>
        <taxon>Eukaryota</taxon>
        <taxon>Viridiplantae</taxon>
        <taxon>Streptophyta</taxon>
        <taxon>Embryophyta</taxon>
        <taxon>Tracheophyta</taxon>
        <taxon>Spermatophyta</taxon>
        <taxon>Magnoliopsida</taxon>
        <taxon>eudicotyledons</taxon>
        <taxon>Gunneridae</taxon>
        <taxon>Pentapetalae</taxon>
        <taxon>rosids</taxon>
        <taxon>malvids</taxon>
        <taxon>Brassicales</taxon>
        <taxon>Brassicaceae</taxon>
        <taxon>Brassiceae</taxon>
        <taxon>Brassica</taxon>
    </lineage>
</organism>
<feature type="compositionally biased region" description="Basic and acidic residues" evidence="1">
    <location>
        <begin position="179"/>
        <end position="190"/>
    </location>
</feature>
<feature type="non-terminal residue" evidence="3">
    <location>
        <position position="1"/>
    </location>
</feature>
<proteinExistence type="predicted"/>
<dbReference type="PANTHER" id="PTHR31448">
    <property type="entry name" value="MYOSIN-BINDING PROTEIN 2"/>
    <property type="match status" value="1"/>
</dbReference>
<dbReference type="InterPro" id="IPR039306">
    <property type="entry name" value="MYOB"/>
</dbReference>
<reference evidence="3 4" key="1">
    <citation type="submission" date="2021-05" db="EMBL/GenBank/DDBJ databases">
        <title>Genome Assembly of Synthetic Allotetraploid Brassica napus Reveals Homoeologous Exchanges between Subgenomes.</title>
        <authorList>
            <person name="Davis J.T."/>
        </authorList>
    </citation>
    <scope>NUCLEOTIDE SEQUENCE [LARGE SCALE GENOMIC DNA]</scope>
    <source>
        <strain evidence="4">cv. Da-Ae</strain>
        <tissue evidence="3">Seedling</tissue>
    </source>
</reference>
<keyword evidence="4" id="KW-1185">Reference proteome</keyword>